<keyword evidence="1" id="KW-0472">Membrane</keyword>
<organism evidence="2 3">
    <name type="scientific">Streptobacillus moniliformis (strain ATCC 14647 / DSM 12112 / NCTC 10651 / 9901)</name>
    <dbReference type="NCBI Taxonomy" id="519441"/>
    <lineage>
        <taxon>Bacteria</taxon>
        <taxon>Fusobacteriati</taxon>
        <taxon>Fusobacteriota</taxon>
        <taxon>Fusobacteriia</taxon>
        <taxon>Fusobacteriales</taxon>
        <taxon>Leptotrichiaceae</taxon>
        <taxon>Streptobacillus</taxon>
    </lineage>
</organism>
<evidence type="ECO:0000313" key="3">
    <source>
        <dbReference type="Proteomes" id="UP000002072"/>
    </source>
</evidence>
<evidence type="ECO:0000256" key="1">
    <source>
        <dbReference type="SAM" id="Phobius"/>
    </source>
</evidence>
<keyword evidence="1" id="KW-0812">Transmembrane</keyword>
<dbReference type="EMBL" id="CP001779">
    <property type="protein sequence ID" value="ACZ01141.1"/>
    <property type="molecule type" value="Genomic_DNA"/>
</dbReference>
<accession>D1AXW5</accession>
<dbReference type="HOGENOM" id="CLU_114048_0_0_0"/>
<evidence type="ECO:0000313" key="2">
    <source>
        <dbReference type="EMBL" id="ACZ01141.1"/>
    </source>
</evidence>
<dbReference type="eggNOG" id="ENOG502ZQEJ">
    <property type="taxonomic scope" value="Bacteria"/>
</dbReference>
<feature type="transmembrane region" description="Helical" evidence="1">
    <location>
        <begin position="45"/>
        <end position="63"/>
    </location>
</feature>
<keyword evidence="3" id="KW-1185">Reference proteome</keyword>
<keyword evidence="1" id="KW-1133">Transmembrane helix</keyword>
<reference evidence="2 3" key="1">
    <citation type="journal article" date="2009" name="Stand. Genomic Sci.">
        <title>Complete genome sequence of Streptobacillus moniliformis type strain (9901T).</title>
        <authorList>
            <person name="Nolan M."/>
            <person name="Gronow S."/>
            <person name="Lapidus A."/>
            <person name="Ivanova N."/>
            <person name="Copeland A."/>
            <person name="Lucas S."/>
            <person name="Del Rio T.G."/>
            <person name="Chen F."/>
            <person name="Tice H."/>
            <person name="Pitluck S."/>
            <person name="Cheng J.F."/>
            <person name="Sims D."/>
            <person name="Meincke L."/>
            <person name="Bruce D."/>
            <person name="Goodwin L."/>
            <person name="Brettin T."/>
            <person name="Han C."/>
            <person name="Detter J.C."/>
            <person name="Ovchinikova G."/>
            <person name="Pati A."/>
            <person name="Mavromatis K."/>
            <person name="Mikhailova N."/>
            <person name="Chen A."/>
            <person name="Palaniappan K."/>
            <person name="Land M."/>
            <person name="Hauser L."/>
            <person name="Chang Y.J."/>
            <person name="Jeffries C.D."/>
            <person name="Rohde M."/>
            <person name="Sproer C."/>
            <person name="Goker M."/>
            <person name="Bristow J."/>
            <person name="Eisen J.A."/>
            <person name="Markowitz V."/>
            <person name="Hugenholtz P."/>
            <person name="Kyrpides N.C."/>
            <person name="Klenk H.P."/>
            <person name="Chain P."/>
        </authorList>
    </citation>
    <scope>NUCLEOTIDE SEQUENCE [LARGE SCALE GENOMIC DNA]</scope>
    <source>
        <strain evidence="3">ATCC 14647 / DSM 12112 / NCTC 10651 / 9901</strain>
    </source>
</reference>
<proteinExistence type="predicted"/>
<feature type="transmembrane region" description="Helical" evidence="1">
    <location>
        <begin position="12"/>
        <end position="33"/>
    </location>
</feature>
<dbReference type="Proteomes" id="UP000002072">
    <property type="component" value="Chromosome"/>
</dbReference>
<gene>
    <name evidence="2" type="ordered locus">Smon_0668</name>
</gene>
<name>D1AXW5_STRM9</name>
<dbReference type="AlphaFoldDB" id="D1AXW5"/>
<sequence length="147" mass="17759">MYTPEVIWKSPITMSLLTWIGVSIFLIDIYLFYRILKDDFKSNRLYLVIFILLFLFFILILFLRNITKKEMRLPLFFNYSINGFGRKIILEKIHINNCLKCGGKIKYHIKPVEWVYYYINGEMKRKITKNSPVLECKKNQEHCYEVV</sequence>
<protein>
    <submittedName>
        <fullName evidence="2">Uncharacterized protein</fullName>
    </submittedName>
</protein>
<dbReference type="KEGG" id="smf:Smon_0668"/>